<feature type="domain" description="CCZ1/INTU/HSP4 first Longin" evidence="3">
    <location>
        <begin position="16"/>
        <end position="135"/>
    </location>
</feature>
<dbReference type="OrthoDB" id="240546at2759"/>
<dbReference type="Proteomes" id="UP000230605">
    <property type="component" value="Chromosome 4"/>
</dbReference>
<dbReference type="EMBL" id="CP134187">
    <property type="protein sequence ID" value="WPB02389.1"/>
    <property type="molecule type" value="Genomic_DNA"/>
</dbReference>
<organism evidence="4 6">
    <name type="scientific">Cercospora beticola</name>
    <name type="common">Sugarbeet leaf spot fungus</name>
    <dbReference type="NCBI Taxonomy" id="122368"/>
    <lineage>
        <taxon>Eukaryota</taxon>
        <taxon>Fungi</taxon>
        <taxon>Dikarya</taxon>
        <taxon>Ascomycota</taxon>
        <taxon>Pezizomycotina</taxon>
        <taxon>Dothideomycetes</taxon>
        <taxon>Dothideomycetidae</taxon>
        <taxon>Mycosphaerellales</taxon>
        <taxon>Mycosphaerellaceae</taxon>
        <taxon>Cercospora</taxon>
    </lineage>
</organism>
<name>A0A2G5HJB4_CERBT</name>
<evidence type="ECO:0000256" key="1">
    <source>
        <dbReference type="ARBA" id="ARBA00005352"/>
    </source>
</evidence>
<dbReference type="InterPro" id="IPR013176">
    <property type="entry name" value="Ccz1"/>
</dbReference>
<keyword evidence="7" id="KW-1185">Reference proteome</keyword>
<dbReference type="PANTHER" id="PTHR13056">
    <property type="entry name" value="VACUOLAR FUSION PROTEIN CCZ1 HOMOLOG-RELATED"/>
    <property type="match status" value="1"/>
</dbReference>
<sequence>MSSPQWLTQVVPARLSFLAIYNPSLGLTDDTFKDQALFYFSRRAHDARLAVKKNGRSDAAGGDAIREEENEKLRQIGLAQGMIDFARSFSDREAVDSIDTEKSRIVLHELEAGWWVLASIDLTRLPGVPSATSDTAKKGSAKAEPKVNVEYSAREVSPPALLIQQLIQAHHIFSLHHGPSLAQLFVRMQREKFCNALDRFWTRFCRTWDVLLHGSPATDIFTGIKLSSGGELGMGVGEEEWGSGERDVLEDLVRRTEGLVDVVAARFGEPAPAKEAAAVSESESLPWLGGGNYPVASDGIIFGGIGAITKPSLRNVSLWMRQIYTYGDYAYGVRDNPLRERRRRRKRQTLVPDLGSDFVDQSDPKTNIPNVPISTSAKDFGTGKARRIPESPPAVDGTEDPSAEDDAASAMGRPGIPPPIVSAAETSLTRATREAQTTTTEASSNDETTLGVPDQYMKYLTFGISTLVKSNQKRPEPPKRTSTSSSKTLTQQRHAASSMSKQKENLETGDSGLTHVDPLPDGETLRTKIDIQRRLEEKGHFVIGLRGDLDDVPDEGDAPIEDFEDEESGGLRNVLRSVHVQLSSKALEDEDQTSLQRKLSDAGLSSEAEGWDDFKRHRVLVYVHRPFMYCFLFQHRTPSLAVASFYRDLHRNLLPIHKPLLSSTSYTKVAQRIDDAQAATSDTASITSGQSSNGQAAQPAPIYDLLYDPALLTIHTSIPNIAEPGTPAAEGILSSKKNTPAPTWNRIEALNVHSQVLNTLSSVKRNPQEYERTSKTSRGWWVVWMKLPPSANVVNEAEPEAEVQSDAGIPSPKDAKPADESSFVPPALPKEDSGGTLLPPSTKHPSTVSHKKPPSMNRIAFLVRKASDTTAPVKSSTSSRAASSMWSALTLRPTSTSDENTGGAGAGWGPSALAGGIGFDPRKYVEGLLSLNR</sequence>
<dbReference type="EMBL" id="LKMD01000105">
    <property type="protein sequence ID" value="PIA92656.1"/>
    <property type="molecule type" value="Genomic_DNA"/>
</dbReference>
<feature type="compositionally biased region" description="Acidic residues" evidence="2">
    <location>
        <begin position="397"/>
        <end position="407"/>
    </location>
</feature>
<evidence type="ECO:0000313" key="5">
    <source>
        <dbReference type="EMBL" id="WPB02389.1"/>
    </source>
</evidence>
<feature type="region of interest" description="Disordered" evidence="2">
    <location>
        <begin position="468"/>
        <end position="521"/>
    </location>
</feature>
<reference evidence="4 6" key="1">
    <citation type="submission" date="2015-10" db="EMBL/GenBank/DDBJ databases">
        <title>The cercosporin biosynthetic gene cluster was horizontally transferred to several fungal lineages and shown to be expanded in Cercospora beticola based on microsynteny with recipient genomes.</title>
        <authorList>
            <person name="De Jonge R."/>
            <person name="Ebert M.K."/>
            <person name="Suttle J.C."/>
            <person name="Jurick Ii W.M."/>
            <person name="Secor G.A."/>
            <person name="Thomma B.P."/>
            <person name="Van De Peer Y."/>
            <person name="Bolton M.D."/>
        </authorList>
    </citation>
    <scope>NUCLEOTIDE SEQUENCE [LARGE SCALE GENOMIC DNA]</scope>
    <source>
        <strain evidence="4 6">09-40</strain>
    </source>
</reference>
<comment type="similarity">
    <text evidence="1">Belongs to the CCZ1 family.</text>
</comment>
<evidence type="ECO:0000259" key="3">
    <source>
        <dbReference type="Pfam" id="PF19031"/>
    </source>
</evidence>
<evidence type="ECO:0000256" key="2">
    <source>
        <dbReference type="SAM" id="MobiDB-lite"/>
    </source>
</evidence>
<feature type="region of interest" description="Disordered" evidence="2">
    <location>
        <begin position="340"/>
        <end position="451"/>
    </location>
</feature>
<evidence type="ECO:0000313" key="6">
    <source>
        <dbReference type="Proteomes" id="UP000230605"/>
    </source>
</evidence>
<reference evidence="5 7" key="2">
    <citation type="submission" date="2023-09" db="EMBL/GenBank/DDBJ databases">
        <title>Complete-Gapless Cercospora beticola genome.</title>
        <authorList>
            <person name="Wyatt N.A."/>
            <person name="Spanner R.E."/>
            <person name="Bolton M.D."/>
        </authorList>
    </citation>
    <scope>NUCLEOTIDE SEQUENCE [LARGE SCALE GENOMIC DNA]</scope>
    <source>
        <strain evidence="5">Cb09-40</strain>
    </source>
</reference>
<feature type="compositionally biased region" description="Low complexity" evidence="2">
    <location>
        <begin position="481"/>
        <end position="490"/>
    </location>
</feature>
<feature type="compositionally biased region" description="Polar residues" evidence="2">
    <location>
        <begin position="364"/>
        <end position="377"/>
    </location>
</feature>
<dbReference type="PANTHER" id="PTHR13056:SF0">
    <property type="entry name" value="VACUOLAR FUSION PROTEIN CCZ1 HOMOLOG-RELATED"/>
    <property type="match status" value="1"/>
</dbReference>
<dbReference type="Pfam" id="PF19031">
    <property type="entry name" value="Intu_longin_1"/>
    <property type="match status" value="1"/>
</dbReference>
<dbReference type="GO" id="GO:0035658">
    <property type="term" value="C:Mon1-Ccz1 complex"/>
    <property type="evidence" value="ECO:0007669"/>
    <property type="project" value="InterPro"/>
</dbReference>
<dbReference type="Proteomes" id="UP001302367">
    <property type="component" value="Chromosome 4"/>
</dbReference>
<dbReference type="AlphaFoldDB" id="A0A2G5HJB4"/>
<dbReference type="GO" id="GO:0016192">
    <property type="term" value="P:vesicle-mediated transport"/>
    <property type="evidence" value="ECO:0007669"/>
    <property type="project" value="InterPro"/>
</dbReference>
<evidence type="ECO:0000313" key="7">
    <source>
        <dbReference type="Proteomes" id="UP001302367"/>
    </source>
</evidence>
<feature type="compositionally biased region" description="Polar residues" evidence="2">
    <location>
        <begin position="491"/>
        <end position="500"/>
    </location>
</feature>
<gene>
    <name evidence="4" type="ORF">CB0940_05088</name>
    <name evidence="5" type="ORF">RHO25_007023</name>
</gene>
<protein>
    <recommendedName>
        <fullName evidence="3">CCZ1/INTU/HSP4 first Longin domain-containing protein</fullName>
    </recommendedName>
</protein>
<evidence type="ECO:0000313" key="4">
    <source>
        <dbReference type="EMBL" id="PIA92656.1"/>
    </source>
</evidence>
<dbReference type="InterPro" id="IPR043987">
    <property type="entry name" value="CCZ1/INTU/HSP4_longin_1"/>
</dbReference>
<proteinExistence type="inferred from homology"/>
<accession>A0A2G5HJB4</accession>
<feature type="region of interest" description="Disordered" evidence="2">
    <location>
        <begin position="797"/>
        <end position="856"/>
    </location>
</feature>